<dbReference type="NCBIfam" id="TIGR04183">
    <property type="entry name" value="Por_Secre_tail"/>
    <property type="match status" value="1"/>
</dbReference>
<dbReference type="InterPro" id="IPR013431">
    <property type="entry name" value="Delta_60_rpt"/>
</dbReference>
<proteinExistence type="predicted"/>
<name>A0ABY4FCN3_9BACT</name>
<dbReference type="InterPro" id="IPR026444">
    <property type="entry name" value="Secre_tail"/>
</dbReference>
<dbReference type="SUPFAM" id="SSF101898">
    <property type="entry name" value="NHL repeat"/>
    <property type="match status" value="1"/>
</dbReference>
<feature type="domain" description="Secretion system C-terminal sorting" evidence="1">
    <location>
        <begin position="753"/>
        <end position="823"/>
    </location>
</feature>
<organism evidence="2 3">
    <name type="scientific">Hymenobacter cellulosivorans</name>
    <dbReference type="NCBI Taxonomy" id="2932249"/>
    <lineage>
        <taxon>Bacteria</taxon>
        <taxon>Pseudomonadati</taxon>
        <taxon>Bacteroidota</taxon>
        <taxon>Cytophagia</taxon>
        <taxon>Cytophagales</taxon>
        <taxon>Hymenobacteraceae</taxon>
        <taxon>Hymenobacter</taxon>
    </lineage>
</organism>
<protein>
    <submittedName>
        <fullName evidence="2">T9SS type A sorting domain-containing protein</fullName>
    </submittedName>
</protein>
<dbReference type="Pfam" id="PF17164">
    <property type="entry name" value="DUF5122"/>
    <property type="match status" value="11"/>
</dbReference>
<keyword evidence="3" id="KW-1185">Reference proteome</keyword>
<evidence type="ECO:0000313" key="3">
    <source>
        <dbReference type="Proteomes" id="UP000831785"/>
    </source>
</evidence>
<reference evidence="2 3" key="1">
    <citation type="submission" date="2022-04" db="EMBL/GenBank/DDBJ databases">
        <title>Hymenobacter sp. isolated from the air.</title>
        <authorList>
            <person name="Won M."/>
            <person name="Lee C.-M."/>
            <person name="Woen H.-Y."/>
            <person name="Kwon S.-W."/>
        </authorList>
    </citation>
    <scope>NUCLEOTIDE SEQUENCE [LARGE SCALE GENOMIC DNA]</scope>
    <source>
        <strain evidence="3">5116 S-27</strain>
    </source>
</reference>
<dbReference type="Proteomes" id="UP000831785">
    <property type="component" value="Chromosome"/>
</dbReference>
<sequence length="824" mass="87622">MSWTTGSASGQTVDASFQPTTLYSPSDARAAVTQPDGKRLVVGQYTRTDAGVGTQLLVRYNADNTVDQAFAANVASLRGYIYNVRVLTSGKLLLVGDGTITLNGLTRQDLMRLNADGTADASFNAGLASGNSSSNCSAVQPDGKLLIGGDFTSYNGVAVKSIVRLQADGAVDPTFNADTPSGSYALEITLQPDGKILVGFYYGGIVRLLPNGATDTGFTPPADVRRVTTIGVQPDGRILIGYKGPGRSTLIRVMPSGALDPTFTAPGRMLWYTYESDLFDGEKLVVEPDGHILVALEGPNNGTTLQTLVRLNTDGTLATSFNSPLLSLAEKPEYNHDDFGYKINSIQLQANGQVLVAGRSFRLPGRRNAVVLLNANGTLDSAFNPVLLEQGSVSSVAQQTDGKLIVGGYFDEVNGVRATNLARFNADGSVDAAFTGLASPRFTVSKVKLQPDGKILLQGINPVTTSNTDRQLDRLLTTGAPDNTFQPVANTSVYTFCLLSDGRIVINDNYPGRVSCLLATGQPDPTFTPLTLTEAAQPVITELPNGKILVSGYFYEVMQNGYRQPLKSIIRLQPNGLIDPSFSSPVQQLLELYTLAMVVQPDGKIVLGTYFRSSEPATVPYGLFRLLPDGANDPTFTATPPIANGYGAIWAFALQPNGRILFSANGQELGRLLPNGQADPSFGAVTFGSVNFFTTPGYGGGLNDILMQSDGNIVVGGYFNTVNGQPTVSLARLTAPNVLHVASAQLEARTQAWPVPAHETLNLSLDAAAQPESVQLLDNLGRTVLRQSVAQAELSVPLRQVKAGVYLLRVNYANGPVTRRVVVE</sequence>
<dbReference type="Gene3D" id="2.80.10.50">
    <property type="match status" value="6"/>
</dbReference>
<gene>
    <name evidence="2" type="ORF">MUN80_06545</name>
</gene>
<dbReference type="SUPFAM" id="SSF63829">
    <property type="entry name" value="Calcium-dependent phosphotriesterase"/>
    <property type="match status" value="2"/>
</dbReference>
<dbReference type="RefSeq" id="WP_244721252.1">
    <property type="nucleotide sequence ID" value="NZ_CP095049.1"/>
</dbReference>
<evidence type="ECO:0000259" key="1">
    <source>
        <dbReference type="Pfam" id="PF18962"/>
    </source>
</evidence>
<evidence type="ECO:0000313" key="2">
    <source>
        <dbReference type="EMBL" id="UOQ54414.1"/>
    </source>
</evidence>
<dbReference type="EMBL" id="CP095049">
    <property type="protein sequence ID" value="UOQ54414.1"/>
    <property type="molecule type" value="Genomic_DNA"/>
</dbReference>
<dbReference type="NCBIfam" id="TIGR02608">
    <property type="entry name" value="delta_60_rpt"/>
    <property type="match status" value="12"/>
</dbReference>
<dbReference type="Pfam" id="PF18962">
    <property type="entry name" value="Por_Secre_tail"/>
    <property type="match status" value="1"/>
</dbReference>
<accession>A0ABY4FCN3</accession>